<keyword evidence="1" id="KW-0732">Signal</keyword>
<name>G7QDQ0_9BACT</name>
<feature type="signal peptide" evidence="1">
    <location>
        <begin position="1"/>
        <end position="21"/>
    </location>
</feature>
<dbReference type="AlphaFoldDB" id="G7QDQ0"/>
<evidence type="ECO:0000313" key="3">
    <source>
        <dbReference type="Proteomes" id="UP000004662"/>
    </source>
</evidence>
<organism evidence="2 3">
    <name type="scientific">Solidesulfovibrio carbinoliphilus subsp. oakridgensis</name>
    <dbReference type="NCBI Taxonomy" id="694327"/>
    <lineage>
        <taxon>Bacteria</taxon>
        <taxon>Pseudomonadati</taxon>
        <taxon>Thermodesulfobacteriota</taxon>
        <taxon>Desulfovibrionia</taxon>
        <taxon>Desulfovibrionales</taxon>
        <taxon>Desulfovibrionaceae</taxon>
        <taxon>Solidesulfovibrio</taxon>
    </lineage>
</organism>
<dbReference type="Proteomes" id="UP000004662">
    <property type="component" value="Chromosome"/>
</dbReference>
<protein>
    <submittedName>
        <fullName evidence="2">Uncharacterized protein</fullName>
    </submittedName>
</protein>
<gene>
    <name evidence="2" type="ORF">DFW101_0539</name>
</gene>
<keyword evidence="3" id="KW-1185">Reference proteome</keyword>
<dbReference type="RefSeq" id="WP_009179993.1">
    <property type="nucleotide sequence ID" value="NZ_CM001368.1"/>
</dbReference>
<dbReference type="HOGENOM" id="CLU_2272853_0_0_7"/>
<dbReference type="EMBL" id="CM001368">
    <property type="protein sequence ID" value="EHJ46556.1"/>
    <property type="molecule type" value="Genomic_DNA"/>
</dbReference>
<feature type="chain" id="PRO_5003503429" evidence="1">
    <location>
        <begin position="22"/>
        <end position="105"/>
    </location>
</feature>
<dbReference type="STRING" id="694327.DFW101_0539"/>
<evidence type="ECO:0000256" key="1">
    <source>
        <dbReference type="SAM" id="SignalP"/>
    </source>
</evidence>
<proteinExistence type="predicted"/>
<sequence length="105" mass="11359">MRSLFQALALFVFLGVVPAQAAESVALTGRTTGVFQYPKTETICLAFETKDQKRYMVCDDVTSKDVIEKLFALGKKDADCRIEGTVAKKSGEDVYLAVTGVTEGG</sequence>
<evidence type="ECO:0000313" key="2">
    <source>
        <dbReference type="EMBL" id="EHJ46556.1"/>
    </source>
</evidence>
<reference evidence="3" key="1">
    <citation type="journal article" date="2015" name="Genome Announc.">
        <title>High-Quality Draft Genome Sequence of Desulfovibrio carbinoliphilus FW-101-2B, an Organic Acid-Oxidizing Sulfate-Reducing Bacterium Isolated from Uranium(VI)-Contaminated Groundwater.</title>
        <authorList>
            <person name="Ramsay B.D."/>
            <person name="Hwang C."/>
            <person name="Woo H.L."/>
            <person name="Carroll S.L."/>
            <person name="Lucas S."/>
            <person name="Han J."/>
            <person name="Lapidus A.L."/>
            <person name="Cheng J.F."/>
            <person name="Goodwin L.A."/>
            <person name="Pitluck S."/>
            <person name="Peters L."/>
            <person name="Chertkov O."/>
            <person name="Held B."/>
            <person name="Detter J.C."/>
            <person name="Han C.S."/>
            <person name="Tapia R."/>
            <person name="Land M.L."/>
            <person name="Hauser L.J."/>
            <person name="Kyrpides N.C."/>
            <person name="Ivanova N.N."/>
            <person name="Mikhailova N."/>
            <person name="Pagani I."/>
            <person name="Woyke T."/>
            <person name="Arkin A.P."/>
            <person name="Dehal P."/>
            <person name="Chivian D."/>
            <person name="Criddle C.S."/>
            <person name="Wu W."/>
            <person name="Chakraborty R."/>
            <person name="Hazen T.C."/>
            <person name="Fields M.W."/>
        </authorList>
    </citation>
    <scope>NUCLEOTIDE SEQUENCE [LARGE SCALE GENOMIC DNA]</scope>
    <source>
        <strain evidence="3">FW-101-2B</strain>
    </source>
</reference>
<dbReference type="eggNOG" id="ENOG503180Z">
    <property type="taxonomic scope" value="Bacteria"/>
</dbReference>
<accession>G7QDQ0</accession>
<dbReference type="OrthoDB" id="5459037at2"/>